<keyword evidence="4 7" id="KW-0133">Cell shape</keyword>
<keyword evidence="3" id="KW-0808">Transferase</keyword>
<keyword evidence="5 7" id="KW-0573">Peptidoglycan synthesis</keyword>
<evidence type="ECO:0000256" key="1">
    <source>
        <dbReference type="ARBA" id="ARBA00004752"/>
    </source>
</evidence>
<proteinExistence type="inferred from homology"/>
<dbReference type="SUPFAM" id="SSF141523">
    <property type="entry name" value="L,D-transpeptidase catalytic domain-like"/>
    <property type="match status" value="1"/>
</dbReference>
<feature type="domain" description="L,D-TPase catalytic" evidence="8">
    <location>
        <begin position="35"/>
        <end position="166"/>
    </location>
</feature>
<evidence type="ECO:0000256" key="5">
    <source>
        <dbReference type="ARBA" id="ARBA00022984"/>
    </source>
</evidence>
<dbReference type="InterPro" id="IPR038063">
    <property type="entry name" value="Transpep_catalytic_dom"/>
</dbReference>
<dbReference type="CDD" id="cd16913">
    <property type="entry name" value="YkuD_like"/>
    <property type="match status" value="1"/>
</dbReference>
<accession>A0AAE5BV61</accession>
<evidence type="ECO:0000256" key="3">
    <source>
        <dbReference type="ARBA" id="ARBA00022679"/>
    </source>
</evidence>
<evidence type="ECO:0000313" key="10">
    <source>
        <dbReference type="Proteomes" id="UP001193501"/>
    </source>
</evidence>
<sequence>MTAILRAILVVLSFVTLTGCLFGGGDRPYTGPAITLIEVHKADRKMYLLSGSEVVKTYDIQLGGNPIGPKQFEGDGKTPEGAYVITHRNPRSAYHLSLGISYPNTAQVAAAKAAGKKPGGDIFIHGQPNRRGARGGDWTAGCIAVSNREIEEIYRMVNPGTVIRIFP</sequence>
<evidence type="ECO:0000256" key="4">
    <source>
        <dbReference type="ARBA" id="ARBA00022960"/>
    </source>
</evidence>
<gene>
    <name evidence="9" type="ORF">GV832_04530</name>
</gene>
<dbReference type="Proteomes" id="UP001193501">
    <property type="component" value="Unassembled WGS sequence"/>
</dbReference>
<dbReference type="PANTHER" id="PTHR36699">
    <property type="entry name" value="LD-TRANSPEPTIDASE"/>
    <property type="match status" value="1"/>
</dbReference>
<evidence type="ECO:0000256" key="7">
    <source>
        <dbReference type="PROSITE-ProRule" id="PRU01373"/>
    </source>
</evidence>
<evidence type="ECO:0000256" key="6">
    <source>
        <dbReference type="ARBA" id="ARBA00023316"/>
    </source>
</evidence>
<dbReference type="RefSeq" id="WP_168773649.1">
    <property type="nucleotide sequence ID" value="NZ_JAABNR010000003.1"/>
</dbReference>
<dbReference type="InterPro" id="IPR005490">
    <property type="entry name" value="LD_TPept_cat_dom"/>
</dbReference>
<feature type="active site" description="Proton donor/acceptor" evidence="7">
    <location>
        <position position="125"/>
    </location>
</feature>
<dbReference type="GO" id="GO:0008360">
    <property type="term" value="P:regulation of cell shape"/>
    <property type="evidence" value="ECO:0007669"/>
    <property type="project" value="UniProtKB-UniRule"/>
</dbReference>
<dbReference type="EMBL" id="JAABNR010000003">
    <property type="protein sequence ID" value="NBZ86838.1"/>
    <property type="molecule type" value="Genomic_DNA"/>
</dbReference>
<dbReference type="PANTHER" id="PTHR36699:SF1">
    <property type="entry name" value="L,D-TRANSPEPTIDASE YAFK-RELATED"/>
    <property type="match status" value="1"/>
</dbReference>
<protein>
    <submittedName>
        <fullName evidence="9">L,D-transpeptidase family protein</fullName>
    </submittedName>
</protein>
<reference evidence="9" key="1">
    <citation type="submission" date="2020-01" db="EMBL/GenBank/DDBJ databases">
        <authorList>
            <person name="Chen W.-M."/>
        </authorList>
    </citation>
    <scope>NUCLEOTIDE SEQUENCE</scope>
    <source>
        <strain evidence="9">CYK-10</strain>
    </source>
</reference>
<keyword evidence="10" id="KW-1185">Reference proteome</keyword>
<evidence type="ECO:0000259" key="8">
    <source>
        <dbReference type="PROSITE" id="PS52029"/>
    </source>
</evidence>
<evidence type="ECO:0000256" key="2">
    <source>
        <dbReference type="ARBA" id="ARBA00005992"/>
    </source>
</evidence>
<dbReference type="Gene3D" id="2.40.440.10">
    <property type="entry name" value="L,D-transpeptidase catalytic domain-like"/>
    <property type="match status" value="1"/>
</dbReference>
<evidence type="ECO:0000313" key="9">
    <source>
        <dbReference type="EMBL" id="NBZ86838.1"/>
    </source>
</evidence>
<dbReference type="PROSITE" id="PS52029">
    <property type="entry name" value="LD_TPASE"/>
    <property type="match status" value="1"/>
</dbReference>
<dbReference type="GO" id="GO:0016740">
    <property type="term" value="F:transferase activity"/>
    <property type="evidence" value="ECO:0007669"/>
    <property type="project" value="UniProtKB-KW"/>
</dbReference>
<organism evidence="9 10">
    <name type="scientific">Stagnihabitans tardus</name>
    <dbReference type="NCBI Taxonomy" id="2699202"/>
    <lineage>
        <taxon>Bacteria</taxon>
        <taxon>Pseudomonadati</taxon>
        <taxon>Pseudomonadota</taxon>
        <taxon>Alphaproteobacteria</taxon>
        <taxon>Rhodobacterales</taxon>
        <taxon>Paracoccaceae</taxon>
        <taxon>Stagnihabitans</taxon>
    </lineage>
</organism>
<dbReference type="GO" id="GO:0071555">
    <property type="term" value="P:cell wall organization"/>
    <property type="evidence" value="ECO:0007669"/>
    <property type="project" value="UniProtKB-UniRule"/>
</dbReference>
<dbReference type="PROSITE" id="PS51257">
    <property type="entry name" value="PROKAR_LIPOPROTEIN"/>
    <property type="match status" value="1"/>
</dbReference>
<dbReference type="GO" id="GO:0004180">
    <property type="term" value="F:carboxypeptidase activity"/>
    <property type="evidence" value="ECO:0007669"/>
    <property type="project" value="UniProtKB-ARBA"/>
</dbReference>
<dbReference type="AlphaFoldDB" id="A0AAE5BV61"/>
<name>A0AAE5BV61_9RHOB</name>
<comment type="caution">
    <text evidence="9">The sequence shown here is derived from an EMBL/GenBank/DDBJ whole genome shotgun (WGS) entry which is preliminary data.</text>
</comment>
<dbReference type="GO" id="GO:0009252">
    <property type="term" value="P:peptidoglycan biosynthetic process"/>
    <property type="evidence" value="ECO:0007669"/>
    <property type="project" value="UniProtKB-KW"/>
</dbReference>
<keyword evidence="6 7" id="KW-0961">Cell wall biogenesis/degradation</keyword>
<dbReference type="Pfam" id="PF03734">
    <property type="entry name" value="YkuD"/>
    <property type="match status" value="1"/>
</dbReference>
<comment type="similarity">
    <text evidence="2">Belongs to the YkuD family.</text>
</comment>
<comment type="pathway">
    <text evidence="1 7">Cell wall biogenesis; peptidoglycan biosynthesis.</text>
</comment>
<feature type="active site" description="Nucleophile" evidence="7">
    <location>
        <position position="142"/>
    </location>
</feature>